<dbReference type="MEROPS" id="S16.A11"/>
<dbReference type="GO" id="GO:0016887">
    <property type="term" value="F:ATP hydrolysis activity"/>
    <property type="evidence" value="ECO:0007669"/>
    <property type="project" value="InterPro"/>
</dbReference>
<dbReference type="EMBL" id="CP003344">
    <property type="protein sequence ID" value="AGA70892.1"/>
    <property type="molecule type" value="Genomic_DNA"/>
</dbReference>
<dbReference type="Pfam" id="PF05362">
    <property type="entry name" value="Lon_C"/>
    <property type="match status" value="1"/>
</dbReference>
<dbReference type="NCBIfam" id="TIGR02903">
    <property type="entry name" value="spore_lon_C"/>
    <property type="match status" value="1"/>
</dbReference>
<evidence type="ECO:0000256" key="2">
    <source>
        <dbReference type="ARBA" id="ARBA00022825"/>
    </source>
</evidence>
<sequence length="682" mass="75311">MKGLYTKWFTQVKNESKDSRTEESDELIQAEAPDNGDSLEEKEALRELNEKWHHEVDALYTLLANFYGSDKLVLKATRLGAIHLIQSEDIQERTAGLLKLVLDDPTDRALPNREGISQILLEIEDHLAELIARRAMEERLDKAVADKMQERHEDYVKEIKSQLVKENSGPDNAQTLKKLAHIEKMNQVKLANSVSEVLRPLTVEEIIGQQIPMQFLLAKLATPYPQHLLIYGPPGVGKTSAARVALEAVKNTTHTPFTEKSPFIEVDGTTLRWDPRDITNPLLGSVHDPIYQGAKRDLAETGIPEPKMGLVSDAHGGILFIDEIGEMDSILLNKLLKVLEDKRVFFESAYYDPNDPQVPLYIKKLFEEGAPADFVLIGATTRDPREINPALRSRCAEIYFNPLEPKDIRHIVVQAAQKLGATLEEQVPEIISDYVFEGRKANTILSDTYGLARYRRPHQEEVIVKAEEVYEVLRSARLTPYISHKAIEEGEVGRILGLGVLGFVGSVLEIEAIVFPGREGKGAIRFNETAGSMARDAVFNATAVLRTLTGADLKDYDVHVNVVGGGNIDGPSAGCATTLAIYSALKSAPLRQDVAVTGEISIQGRVRPVGGIAEKIFGAKQAGVKTVLIPKANHADVPSDLQGIEVIAIETIQEALEHALFMNKIERHLGGEKHGTDQSSTP</sequence>
<proteinExistence type="inferred from homology"/>
<protein>
    <recommendedName>
        <fullName evidence="3">endopeptidase La</fullName>
        <ecNumber evidence="3">3.4.21.53</ecNumber>
    </recommendedName>
</protein>
<dbReference type="GO" id="GO:0006508">
    <property type="term" value="P:proteolysis"/>
    <property type="evidence" value="ECO:0007669"/>
    <property type="project" value="UniProtKB-KW"/>
</dbReference>
<evidence type="ECO:0000256" key="1">
    <source>
        <dbReference type="ARBA" id="ARBA00022670"/>
    </source>
</evidence>
<dbReference type="GO" id="GO:0030163">
    <property type="term" value="P:protein catabolic process"/>
    <property type="evidence" value="ECO:0007669"/>
    <property type="project" value="InterPro"/>
</dbReference>
<feature type="active site" evidence="3">
    <location>
        <position position="615"/>
    </location>
</feature>
<evidence type="ECO:0000313" key="6">
    <source>
        <dbReference type="EMBL" id="AGA70892.1"/>
    </source>
</evidence>
<dbReference type="InterPro" id="IPR020568">
    <property type="entry name" value="Ribosomal_Su5_D2-typ_SF"/>
</dbReference>
<dbReference type="EC" id="3.4.21.53" evidence="3"/>
<dbReference type="Gene3D" id="3.40.50.300">
    <property type="entry name" value="P-loop containing nucleotide triphosphate hydrolases"/>
    <property type="match status" value="1"/>
</dbReference>
<dbReference type="InterPro" id="IPR003959">
    <property type="entry name" value="ATPase_AAA_core"/>
</dbReference>
<dbReference type="Proteomes" id="UP000010797">
    <property type="component" value="Chromosome"/>
</dbReference>
<dbReference type="OrthoDB" id="2318150at2"/>
<dbReference type="PROSITE" id="PS51786">
    <property type="entry name" value="LON_PROTEOLYTIC"/>
    <property type="match status" value="1"/>
</dbReference>
<evidence type="ECO:0000313" key="7">
    <source>
        <dbReference type="Proteomes" id="UP000010797"/>
    </source>
</evidence>
<name>L0FCE7_DESDL</name>
<dbReference type="eggNOG" id="COG1067">
    <property type="taxonomic scope" value="Bacteria"/>
</dbReference>
<dbReference type="InterPro" id="IPR003593">
    <property type="entry name" value="AAA+_ATPase"/>
</dbReference>
<feature type="region of interest" description="Disordered" evidence="4">
    <location>
        <begin position="14"/>
        <end position="41"/>
    </location>
</feature>
<dbReference type="PRINTS" id="PR00830">
    <property type="entry name" value="ENDOLAPTASE"/>
</dbReference>
<dbReference type="HOGENOM" id="CLU_020014_0_0_9"/>
<dbReference type="InterPro" id="IPR025943">
    <property type="entry name" value="Sigma_54_int_dom_ATP-bd_2"/>
</dbReference>
<keyword evidence="7" id="KW-1185">Reference proteome</keyword>
<dbReference type="InterPro" id="IPR027065">
    <property type="entry name" value="Lon_Prtase"/>
</dbReference>
<dbReference type="PROSITE" id="PS00676">
    <property type="entry name" value="SIGMA54_INTERACT_2"/>
    <property type="match status" value="1"/>
</dbReference>
<dbReference type="CDD" id="cd00009">
    <property type="entry name" value="AAA"/>
    <property type="match status" value="1"/>
</dbReference>
<dbReference type="InterPro" id="IPR014721">
    <property type="entry name" value="Ribsml_uS5_D2-typ_fold_subgr"/>
</dbReference>
<dbReference type="InterPro" id="IPR027417">
    <property type="entry name" value="P-loop_NTPase"/>
</dbReference>
<dbReference type="STRING" id="871963.Desdi_3509"/>
<dbReference type="SMART" id="SM00382">
    <property type="entry name" value="AAA"/>
    <property type="match status" value="1"/>
</dbReference>
<dbReference type="InterPro" id="IPR014252">
    <property type="entry name" value="Spore_LonC"/>
</dbReference>
<comment type="catalytic activity">
    <reaction evidence="3">
        <text>Hydrolysis of proteins in presence of ATP.</text>
        <dbReference type="EC" id="3.4.21.53"/>
    </reaction>
</comment>
<keyword evidence="3" id="KW-0378">Hydrolase</keyword>
<feature type="domain" description="Lon proteolytic" evidence="5">
    <location>
        <begin position="489"/>
        <end position="662"/>
    </location>
</feature>
<dbReference type="GO" id="GO:0005524">
    <property type="term" value="F:ATP binding"/>
    <property type="evidence" value="ECO:0007669"/>
    <property type="project" value="InterPro"/>
</dbReference>
<dbReference type="KEGG" id="ddl:Desdi_3509"/>
<evidence type="ECO:0000256" key="4">
    <source>
        <dbReference type="SAM" id="MobiDB-lite"/>
    </source>
</evidence>
<dbReference type="InterPro" id="IPR008269">
    <property type="entry name" value="Lon_proteolytic"/>
</dbReference>
<dbReference type="AlphaFoldDB" id="L0FCE7"/>
<comment type="similarity">
    <text evidence="3">Belongs to the peptidase S16 family.</text>
</comment>
<keyword evidence="2 3" id="KW-0720">Serine protease</keyword>
<dbReference type="PANTHER" id="PTHR10046">
    <property type="entry name" value="ATP DEPENDENT LON PROTEASE FAMILY MEMBER"/>
    <property type="match status" value="1"/>
</dbReference>
<dbReference type="SUPFAM" id="SSF54211">
    <property type="entry name" value="Ribosomal protein S5 domain 2-like"/>
    <property type="match status" value="1"/>
</dbReference>
<keyword evidence="1 3" id="KW-0645">Protease</keyword>
<dbReference type="GO" id="GO:0004252">
    <property type="term" value="F:serine-type endopeptidase activity"/>
    <property type="evidence" value="ECO:0007669"/>
    <property type="project" value="UniProtKB-UniRule"/>
</dbReference>
<accession>L0FCE7</accession>
<dbReference type="Gene3D" id="3.30.230.10">
    <property type="match status" value="1"/>
</dbReference>
<dbReference type="SUPFAM" id="SSF52540">
    <property type="entry name" value="P-loop containing nucleoside triphosphate hydrolases"/>
    <property type="match status" value="1"/>
</dbReference>
<organism evidence="6 7">
    <name type="scientific">Desulfitobacterium dichloroeliminans (strain LMG P-21439 / DCA1)</name>
    <dbReference type="NCBI Taxonomy" id="871963"/>
    <lineage>
        <taxon>Bacteria</taxon>
        <taxon>Bacillati</taxon>
        <taxon>Bacillota</taxon>
        <taxon>Clostridia</taxon>
        <taxon>Eubacteriales</taxon>
        <taxon>Desulfitobacteriaceae</taxon>
        <taxon>Desulfitobacterium</taxon>
    </lineage>
</organism>
<dbReference type="RefSeq" id="WP_015263846.1">
    <property type="nucleotide sequence ID" value="NC_019903.1"/>
</dbReference>
<feature type="active site" evidence="3">
    <location>
        <position position="572"/>
    </location>
</feature>
<gene>
    <name evidence="6" type="ordered locus">Desdi_3509</name>
</gene>
<dbReference type="GO" id="GO:0004176">
    <property type="term" value="F:ATP-dependent peptidase activity"/>
    <property type="evidence" value="ECO:0007669"/>
    <property type="project" value="UniProtKB-UniRule"/>
</dbReference>
<dbReference type="Pfam" id="PF00004">
    <property type="entry name" value="AAA"/>
    <property type="match status" value="1"/>
</dbReference>
<reference evidence="7" key="1">
    <citation type="submission" date="2012-02" db="EMBL/GenBank/DDBJ databases">
        <title>Complete sequence of Desulfitobacterium dichloroeliminans LMG P-21439.</title>
        <authorList>
            <person name="Lucas S."/>
            <person name="Han J."/>
            <person name="Lapidus A."/>
            <person name="Cheng J.-F."/>
            <person name="Goodwin L."/>
            <person name="Pitluck S."/>
            <person name="Peters L."/>
            <person name="Ovchinnikova G."/>
            <person name="Teshima H."/>
            <person name="Detter J.C."/>
            <person name="Han C."/>
            <person name="Tapia R."/>
            <person name="Land M."/>
            <person name="Hauser L."/>
            <person name="Kyrpides N."/>
            <person name="Ivanova N."/>
            <person name="Pagani I."/>
            <person name="Kruse T."/>
            <person name="de Vos W.M."/>
            <person name="Boon N."/>
            <person name="Smidt H."/>
            <person name="Woyke T."/>
        </authorList>
    </citation>
    <scope>NUCLEOTIDE SEQUENCE [LARGE SCALE GENOMIC DNA]</scope>
    <source>
        <strain evidence="7">LMG P-21439 / DCA1</strain>
    </source>
</reference>
<evidence type="ECO:0000259" key="5">
    <source>
        <dbReference type="PROSITE" id="PS51786"/>
    </source>
</evidence>
<evidence type="ECO:0000256" key="3">
    <source>
        <dbReference type="PROSITE-ProRule" id="PRU01122"/>
    </source>
</evidence>